<gene>
    <name evidence="8" type="ORF">PUMCH_004458</name>
</gene>
<evidence type="ECO:0000256" key="4">
    <source>
        <dbReference type="ARBA" id="ARBA00023136"/>
    </source>
</evidence>
<accession>A0AAX4HEY2</accession>
<keyword evidence="9" id="KW-1185">Reference proteome</keyword>
<feature type="compositionally biased region" description="Polar residues" evidence="6">
    <location>
        <begin position="465"/>
        <end position="474"/>
    </location>
</feature>
<feature type="transmembrane region" description="Helical" evidence="7">
    <location>
        <begin position="32"/>
        <end position="55"/>
    </location>
</feature>
<dbReference type="GO" id="GO:0015707">
    <property type="term" value="P:nitrite transport"/>
    <property type="evidence" value="ECO:0007669"/>
    <property type="project" value="TreeGrafter"/>
</dbReference>
<evidence type="ECO:0000313" key="9">
    <source>
        <dbReference type="Proteomes" id="UP001338582"/>
    </source>
</evidence>
<feature type="transmembrane region" description="Helical" evidence="7">
    <location>
        <begin position="244"/>
        <end position="265"/>
    </location>
</feature>
<feature type="region of interest" description="Disordered" evidence="6">
    <location>
        <begin position="332"/>
        <end position="359"/>
    </location>
</feature>
<evidence type="ECO:0000256" key="2">
    <source>
        <dbReference type="ARBA" id="ARBA00022692"/>
    </source>
</evidence>
<feature type="transmembrane region" description="Helical" evidence="7">
    <location>
        <begin position="120"/>
        <end position="140"/>
    </location>
</feature>
<feature type="transmembrane region" description="Helical" evidence="7">
    <location>
        <begin position="67"/>
        <end position="88"/>
    </location>
</feature>
<evidence type="ECO:0000256" key="1">
    <source>
        <dbReference type="ARBA" id="ARBA00004141"/>
    </source>
</evidence>
<proteinExistence type="inferred from homology"/>
<dbReference type="GO" id="GO:0015513">
    <property type="term" value="F:high-affinity secondary active nitrite transmembrane transporter activity"/>
    <property type="evidence" value="ECO:0007669"/>
    <property type="project" value="TreeGrafter"/>
</dbReference>
<protein>
    <recommendedName>
        <fullName evidence="10">Formate/nitrite transporter</fullName>
    </recommendedName>
</protein>
<dbReference type="InterPro" id="IPR023271">
    <property type="entry name" value="Aquaporin-like"/>
</dbReference>
<evidence type="ECO:0000256" key="3">
    <source>
        <dbReference type="ARBA" id="ARBA00022989"/>
    </source>
</evidence>
<keyword evidence="4 7" id="KW-0472">Membrane</keyword>
<dbReference type="PANTHER" id="PTHR30520:SF6">
    <property type="entry name" value="FORMATE_NITRATE FAMILY TRANSPORTER (EUROFUNG)"/>
    <property type="match status" value="1"/>
</dbReference>
<name>A0AAX4HEY2_9ASCO</name>
<comment type="similarity">
    <text evidence="5">Belongs to the FNT transporter (TC 1.A.16) family.</text>
</comment>
<feature type="region of interest" description="Disordered" evidence="6">
    <location>
        <begin position="452"/>
        <end position="474"/>
    </location>
</feature>
<dbReference type="EMBL" id="CP138898">
    <property type="protein sequence ID" value="WPK27086.1"/>
    <property type="molecule type" value="Genomic_DNA"/>
</dbReference>
<dbReference type="Pfam" id="PF01226">
    <property type="entry name" value="Form_Nir_trans"/>
    <property type="match status" value="1"/>
</dbReference>
<keyword evidence="2 7" id="KW-0812">Transmembrane</keyword>
<feature type="transmembrane region" description="Helical" evidence="7">
    <location>
        <begin position="95"/>
        <end position="114"/>
    </location>
</feature>
<evidence type="ECO:0000256" key="5">
    <source>
        <dbReference type="ARBA" id="ARBA00049660"/>
    </source>
</evidence>
<dbReference type="AlphaFoldDB" id="A0AAX4HEY2"/>
<evidence type="ECO:0000256" key="6">
    <source>
        <dbReference type="SAM" id="MobiDB-lite"/>
    </source>
</evidence>
<evidence type="ECO:0000313" key="8">
    <source>
        <dbReference type="EMBL" id="WPK27086.1"/>
    </source>
</evidence>
<reference evidence="8 9" key="1">
    <citation type="submission" date="2023-10" db="EMBL/GenBank/DDBJ databases">
        <title>Draft Genome Sequence of Candida saopaulonensis from a very Premature Infant with Sepsis.</title>
        <authorList>
            <person name="Ning Y."/>
            <person name="Dai R."/>
            <person name="Xiao M."/>
            <person name="Xu Y."/>
            <person name="Yan Q."/>
            <person name="Zhang L."/>
        </authorList>
    </citation>
    <scope>NUCLEOTIDE SEQUENCE [LARGE SCALE GENOMIC DNA]</scope>
    <source>
        <strain evidence="8 9">19XY460</strain>
    </source>
</reference>
<dbReference type="Gene3D" id="1.20.1080.10">
    <property type="entry name" value="Glycerol uptake facilitator protein"/>
    <property type="match status" value="1"/>
</dbReference>
<evidence type="ECO:0008006" key="10">
    <source>
        <dbReference type="Google" id="ProtNLM"/>
    </source>
</evidence>
<dbReference type="InterPro" id="IPR000292">
    <property type="entry name" value="For/NO2_transpt"/>
</dbReference>
<sequence>MVDESLYLTTHEAALAVVATAMKKARQLMLTLAVNSLMGGIFFSSGGMLHVMLQAELTGLSSVDPGILFLLQGLVYPIGLFYVVLMGVDLFNSNILFFTVGVVRGAVSILDLVISWMVSWWLNLVGNIFVCYIICHYSGVTSTEAWVAGSISILERKLELSFVETLIKGMAGNFYVCLAIYLQLMAKPIHVKMIAMTLPIFTFVSLGFTHSVADMFMIIIGLINGAPVSVGTCAWKLFLPGALGNMIGGSFFALVVPWYLHLVVVERDQKKLNLPRYEMRDEQPELNQDSRVVRVPEQDQELEDIDDILSDENEKLLRDNAQMRPISHVTTSASMRSGASVRSRMRKTKSPGNVFPVYGMGESGARERAVAYGVEAGEDDALGPIDGPPNHRRASFIGSRLWRTLSRKSENPDLEAQEDSAQANETASINLGSMSQKLRSYSLGKIRRANTTFGPSEIAPDAVSGQRNFDQSESSIPNTLLSNLTAAAIMLKGTDIQPYEPEKRD</sequence>
<dbReference type="GeneID" id="88175518"/>
<feature type="transmembrane region" description="Helical" evidence="7">
    <location>
        <begin position="161"/>
        <end position="183"/>
    </location>
</feature>
<comment type="subcellular location">
    <subcellularLocation>
        <location evidence="1">Membrane</location>
        <topology evidence="1">Multi-pass membrane protein</topology>
    </subcellularLocation>
</comment>
<organism evidence="8 9">
    <name type="scientific">Australozyma saopauloensis</name>
    <dbReference type="NCBI Taxonomy" id="291208"/>
    <lineage>
        <taxon>Eukaryota</taxon>
        <taxon>Fungi</taxon>
        <taxon>Dikarya</taxon>
        <taxon>Ascomycota</taxon>
        <taxon>Saccharomycotina</taxon>
        <taxon>Pichiomycetes</taxon>
        <taxon>Metschnikowiaceae</taxon>
        <taxon>Australozyma</taxon>
    </lineage>
</organism>
<dbReference type="KEGG" id="asau:88175518"/>
<keyword evidence="3 7" id="KW-1133">Transmembrane helix</keyword>
<dbReference type="GO" id="GO:0005886">
    <property type="term" value="C:plasma membrane"/>
    <property type="evidence" value="ECO:0007669"/>
    <property type="project" value="TreeGrafter"/>
</dbReference>
<dbReference type="RefSeq" id="XP_062879464.1">
    <property type="nucleotide sequence ID" value="XM_063023394.1"/>
</dbReference>
<dbReference type="NCBIfam" id="TIGR00790">
    <property type="entry name" value="fnt"/>
    <property type="match status" value="1"/>
</dbReference>
<evidence type="ECO:0000256" key="7">
    <source>
        <dbReference type="SAM" id="Phobius"/>
    </source>
</evidence>
<dbReference type="PANTHER" id="PTHR30520">
    <property type="entry name" value="FORMATE TRANSPORTER-RELATED"/>
    <property type="match status" value="1"/>
</dbReference>
<dbReference type="Proteomes" id="UP001338582">
    <property type="component" value="Chromosome 5"/>
</dbReference>